<protein>
    <submittedName>
        <fullName evidence="2">Uncharacterized protein</fullName>
    </submittedName>
</protein>
<evidence type="ECO:0000313" key="2">
    <source>
        <dbReference type="EMBL" id="KUM51448.1"/>
    </source>
</evidence>
<feature type="coiled-coil region" evidence="1">
    <location>
        <begin position="26"/>
        <end position="53"/>
    </location>
</feature>
<accession>A0A101M5P0</accession>
<organism evidence="2">
    <name type="scientific">Picea glauca</name>
    <name type="common">White spruce</name>
    <name type="synonym">Pinus glauca</name>
    <dbReference type="NCBI Taxonomy" id="3330"/>
    <lineage>
        <taxon>Eukaryota</taxon>
        <taxon>Viridiplantae</taxon>
        <taxon>Streptophyta</taxon>
        <taxon>Embryophyta</taxon>
        <taxon>Tracheophyta</taxon>
        <taxon>Spermatophyta</taxon>
        <taxon>Pinopsida</taxon>
        <taxon>Pinidae</taxon>
        <taxon>Conifers I</taxon>
        <taxon>Pinales</taxon>
        <taxon>Pinaceae</taxon>
        <taxon>Picea</taxon>
    </lineage>
</organism>
<reference evidence="2" key="1">
    <citation type="journal article" date="2015" name="Genome Biol. Evol.">
        <title>Organellar Genomes of White Spruce (Picea glauca): Assembly and Annotation.</title>
        <authorList>
            <person name="Jackman S.D."/>
            <person name="Warren R.L."/>
            <person name="Gibb E.A."/>
            <person name="Vandervalk B.P."/>
            <person name="Mohamadi H."/>
            <person name="Chu J."/>
            <person name="Raymond A."/>
            <person name="Pleasance S."/>
            <person name="Coope R."/>
            <person name="Wildung M.R."/>
            <person name="Ritland C.E."/>
            <person name="Bousquet J."/>
            <person name="Jones S.J."/>
            <person name="Bohlmann J."/>
            <person name="Birol I."/>
        </authorList>
    </citation>
    <scope>NUCLEOTIDE SEQUENCE [LARGE SCALE GENOMIC DNA]</scope>
    <source>
        <tissue evidence="2">Flushing bud</tissue>
    </source>
</reference>
<dbReference type="EMBL" id="LKAM01000001">
    <property type="protein sequence ID" value="KUM51448.1"/>
    <property type="molecule type" value="Genomic_DNA"/>
</dbReference>
<dbReference type="AlphaFoldDB" id="A0A101M5P0"/>
<geneLocation type="mitochondrion" evidence="2"/>
<gene>
    <name evidence="2" type="ORF">ABT39_MTgene1296</name>
</gene>
<sequence>MGVELEKSKPEESFQKEVWRVYRQSCHEISKKVEQCEAQLDLLKMQKQQQEHGQLAGSSMEFDYASYASQLKVAKQNWSLLPSTDSILQAPSKHGFHTPSTLG</sequence>
<comment type="caution">
    <text evidence="2">The sequence shown here is derived from an EMBL/GenBank/DDBJ whole genome shotgun (WGS) entry which is preliminary data.</text>
</comment>
<evidence type="ECO:0000256" key="1">
    <source>
        <dbReference type="SAM" id="Coils"/>
    </source>
</evidence>
<name>A0A101M5P0_PICGL</name>
<proteinExistence type="predicted"/>
<keyword evidence="1" id="KW-0175">Coiled coil</keyword>
<keyword evidence="2" id="KW-0496">Mitochondrion</keyword>